<dbReference type="Pfam" id="PF15593">
    <property type="entry name" value="Imm42"/>
    <property type="match status" value="1"/>
</dbReference>
<protein>
    <submittedName>
        <fullName evidence="1">Immunity protein 42</fullName>
    </submittedName>
</protein>
<proteinExistence type="predicted"/>
<accession>A0A1M5A4F2</accession>
<dbReference type="EMBL" id="FQUH01000007">
    <property type="protein sequence ID" value="SHF25173.1"/>
    <property type="molecule type" value="Genomic_DNA"/>
</dbReference>
<evidence type="ECO:0000313" key="1">
    <source>
        <dbReference type="EMBL" id="SHF25173.1"/>
    </source>
</evidence>
<name>A0A1M5A4F2_VIBGA</name>
<sequence>MVIGDPHKFSFMIDIIDDWSSNGFISGLFYLSISGNVFPKELVNTTLNSELYIFFQKNESSLLTKPINNDLFKKNKFDAYKELYSITFPEDIDEDNNYIYSCRFGEIENNSCYIFSVSNGEFIRILGANVDDIIHDEEIKEIYISISELDTMIAKLRMYYDTNICT</sequence>
<keyword evidence="2" id="KW-1185">Reference proteome</keyword>
<evidence type="ECO:0000313" key="2">
    <source>
        <dbReference type="Proteomes" id="UP000184159"/>
    </source>
</evidence>
<organism evidence="1 2">
    <name type="scientific">Vibrio gazogenes DSM 21264 = NBRC 103151</name>
    <dbReference type="NCBI Taxonomy" id="1123492"/>
    <lineage>
        <taxon>Bacteria</taxon>
        <taxon>Pseudomonadati</taxon>
        <taxon>Pseudomonadota</taxon>
        <taxon>Gammaproteobacteria</taxon>
        <taxon>Vibrionales</taxon>
        <taxon>Vibrionaceae</taxon>
        <taxon>Vibrio</taxon>
    </lineage>
</organism>
<dbReference type="RefSeq" id="WP_072958206.1">
    <property type="nucleotide sequence ID" value="NZ_FQUH01000007.1"/>
</dbReference>
<dbReference type="InterPro" id="IPR028958">
    <property type="entry name" value="Imm42"/>
</dbReference>
<dbReference type="AlphaFoldDB" id="A0A1M5A4F2"/>
<dbReference type="Proteomes" id="UP000184159">
    <property type="component" value="Unassembled WGS sequence"/>
</dbReference>
<reference evidence="2" key="1">
    <citation type="submission" date="2016-11" db="EMBL/GenBank/DDBJ databases">
        <authorList>
            <person name="Varghese N."/>
            <person name="Submissions S."/>
        </authorList>
    </citation>
    <scope>NUCLEOTIDE SEQUENCE [LARGE SCALE GENOMIC DNA]</scope>
    <source>
        <strain evidence="2">DSM 21264</strain>
    </source>
</reference>
<gene>
    <name evidence="1" type="ORF">SAMN02745781_01807</name>
</gene>